<protein>
    <submittedName>
        <fullName evidence="8">Dicarboxylate/amino acid:cation symporter</fullName>
    </submittedName>
</protein>
<dbReference type="AlphaFoldDB" id="A0A2R5F3S9"/>
<dbReference type="SUPFAM" id="SSF118215">
    <property type="entry name" value="Proton glutamate symport protein"/>
    <property type="match status" value="1"/>
</dbReference>
<evidence type="ECO:0000256" key="6">
    <source>
        <dbReference type="ARBA" id="ARBA00023136"/>
    </source>
</evidence>
<keyword evidence="6 7" id="KW-0472">Membrane</keyword>
<evidence type="ECO:0000256" key="1">
    <source>
        <dbReference type="ARBA" id="ARBA00004651"/>
    </source>
</evidence>
<dbReference type="GO" id="GO:0015293">
    <property type="term" value="F:symporter activity"/>
    <property type="evidence" value="ECO:0007669"/>
    <property type="project" value="UniProtKB-KW"/>
</dbReference>
<evidence type="ECO:0000256" key="4">
    <source>
        <dbReference type="ARBA" id="ARBA00022692"/>
    </source>
</evidence>
<dbReference type="Proteomes" id="UP000245202">
    <property type="component" value="Unassembled WGS sequence"/>
</dbReference>
<comment type="subcellular location">
    <subcellularLocation>
        <location evidence="1">Cell membrane</location>
        <topology evidence="1">Multi-pass membrane protein</topology>
    </subcellularLocation>
</comment>
<comment type="caution">
    <text evidence="8">The sequence shown here is derived from an EMBL/GenBank/DDBJ whole genome shotgun (WGS) entry which is preliminary data.</text>
</comment>
<evidence type="ECO:0000256" key="2">
    <source>
        <dbReference type="ARBA" id="ARBA00022448"/>
    </source>
</evidence>
<keyword evidence="5 7" id="KW-1133">Transmembrane helix</keyword>
<evidence type="ECO:0000313" key="9">
    <source>
        <dbReference type="Proteomes" id="UP000245202"/>
    </source>
</evidence>
<evidence type="ECO:0000256" key="5">
    <source>
        <dbReference type="ARBA" id="ARBA00022989"/>
    </source>
</evidence>
<accession>A0A2R5F3S9</accession>
<feature type="transmembrane region" description="Helical" evidence="7">
    <location>
        <begin position="391"/>
        <end position="413"/>
    </location>
</feature>
<feature type="transmembrane region" description="Helical" evidence="7">
    <location>
        <begin position="74"/>
        <end position="94"/>
    </location>
</feature>
<keyword evidence="3" id="KW-1003">Cell membrane</keyword>
<proteinExistence type="predicted"/>
<feature type="transmembrane region" description="Helical" evidence="7">
    <location>
        <begin position="251"/>
        <end position="277"/>
    </location>
</feature>
<keyword evidence="9" id="KW-1185">Reference proteome</keyword>
<dbReference type="InterPro" id="IPR001991">
    <property type="entry name" value="Na-dicarboxylate_symporter"/>
</dbReference>
<feature type="transmembrane region" description="Helical" evidence="7">
    <location>
        <begin position="178"/>
        <end position="197"/>
    </location>
</feature>
<sequence length="457" mass="48948">MKVNNIDNNLLLAIETNWYSFAVSVFVFGLLFYLAKKRVGFGTRVLIGLGIGLAIGILFQNLDSLETKGITTFGSIYVNLIKMLVIPLVFVLVLNSIASLKSLDYLRKIGFKTFAWFLGTTGIASILGLIVALIFSPGKGLQLEVPSDFAAREIPTFSEVILQLVPSNPISEAADGKVVPVLIFAIFIAVAIIKVGSRNEASVKPVRDLIESLTQVLHQVVKFVIRLTPYGVFALIAGITARYGWDTLQELGSVILTSYVALILHFVLVFGGLVLLVAKVNPLKFFRKIYPTVAVAFSTRSSYATLPVNLEVITKRLHVSPRIASFVAPLGASVNFNGCGGIWPAIVAVFTAQIFDITLTFTDYIILVLVSIISSIGVAGVPGPAVISTTVVLSALGLPLESIAIVAGVEALIDMGRTAVNATGTTVTSLLVAKSEGEFDREAFNRGDDEEVSLNPA</sequence>
<dbReference type="PANTHER" id="PTHR42865:SF7">
    <property type="entry name" value="PROTON_GLUTAMATE-ASPARTATE SYMPORTER"/>
    <property type="match status" value="1"/>
</dbReference>
<feature type="transmembrane region" description="Helical" evidence="7">
    <location>
        <begin position="364"/>
        <end position="385"/>
    </location>
</feature>
<dbReference type="Gene3D" id="1.10.3860.10">
    <property type="entry name" value="Sodium:dicarboxylate symporter"/>
    <property type="match status" value="1"/>
</dbReference>
<keyword evidence="4 7" id="KW-0812">Transmembrane</keyword>
<dbReference type="PRINTS" id="PR00173">
    <property type="entry name" value="EDTRNSPORT"/>
</dbReference>
<evidence type="ECO:0000256" key="7">
    <source>
        <dbReference type="SAM" id="Phobius"/>
    </source>
</evidence>
<dbReference type="Pfam" id="PF00375">
    <property type="entry name" value="SDF"/>
    <property type="match status" value="1"/>
</dbReference>
<feature type="transmembrane region" description="Helical" evidence="7">
    <location>
        <begin position="41"/>
        <end position="62"/>
    </location>
</feature>
<feature type="transmembrane region" description="Helical" evidence="7">
    <location>
        <begin position="114"/>
        <end position="135"/>
    </location>
</feature>
<organism evidence="8 9">
    <name type="scientific">Paenibacillus agaridevorans</name>
    <dbReference type="NCBI Taxonomy" id="171404"/>
    <lineage>
        <taxon>Bacteria</taxon>
        <taxon>Bacillati</taxon>
        <taxon>Bacillota</taxon>
        <taxon>Bacilli</taxon>
        <taxon>Bacillales</taxon>
        <taxon>Paenibacillaceae</taxon>
        <taxon>Paenibacillus</taxon>
    </lineage>
</organism>
<dbReference type="RefSeq" id="WP_179215908.1">
    <property type="nucleotide sequence ID" value="NZ_BDQX01000339.1"/>
</dbReference>
<gene>
    <name evidence="8" type="ORF">PAT3040_05464</name>
</gene>
<keyword evidence="2" id="KW-0813">Transport</keyword>
<feature type="transmembrane region" description="Helical" evidence="7">
    <location>
        <begin position="227"/>
        <end position="245"/>
    </location>
</feature>
<dbReference type="InterPro" id="IPR036458">
    <property type="entry name" value="Na:dicarbo_symporter_sf"/>
</dbReference>
<reference evidence="8 9" key="1">
    <citation type="submission" date="2017-08" db="EMBL/GenBank/DDBJ databases">
        <title>Substantial Increase in Enzyme Production by Combined Drug-Resistance Mutations in Paenibacillus agaridevorans.</title>
        <authorList>
            <person name="Tanaka Y."/>
            <person name="Funane K."/>
            <person name="Hosaka T."/>
            <person name="Shiwa Y."/>
            <person name="Fujita N."/>
            <person name="Miyazaki T."/>
            <person name="Yoshikawa H."/>
            <person name="Murakami K."/>
            <person name="Kasahara K."/>
            <person name="Inaoka T."/>
            <person name="Hiraga Y."/>
            <person name="Ochi K."/>
        </authorList>
    </citation>
    <scope>NUCLEOTIDE SEQUENCE [LARGE SCALE GENOMIC DNA]</scope>
    <source>
        <strain evidence="8 9">T-3040</strain>
    </source>
</reference>
<feature type="transmembrane region" description="Helical" evidence="7">
    <location>
        <begin position="18"/>
        <end position="34"/>
    </location>
</feature>
<dbReference type="PANTHER" id="PTHR42865">
    <property type="entry name" value="PROTON/GLUTAMATE-ASPARTATE SYMPORTER"/>
    <property type="match status" value="1"/>
</dbReference>
<name>A0A2R5F3S9_9BACL</name>
<dbReference type="EMBL" id="BDQX01000339">
    <property type="protein sequence ID" value="GBG10711.1"/>
    <property type="molecule type" value="Genomic_DNA"/>
</dbReference>
<dbReference type="GO" id="GO:0005886">
    <property type="term" value="C:plasma membrane"/>
    <property type="evidence" value="ECO:0007669"/>
    <property type="project" value="UniProtKB-SubCell"/>
</dbReference>
<evidence type="ECO:0000256" key="3">
    <source>
        <dbReference type="ARBA" id="ARBA00022475"/>
    </source>
</evidence>
<evidence type="ECO:0000313" key="8">
    <source>
        <dbReference type="EMBL" id="GBG10711.1"/>
    </source>
</evidence>